<comment type="caution">
    <text evidence="1">The sequence shown here is derived from an EMBL/GenBank/DDBJ whole genome shotgun (WGS) entry which is preliminary data.</text>
</comment>
<evidence type="ECO:0000313" key="2">
    <source>
        <dbReference type="Proteomes" id="UP000814033"/>
    </source>
</evidence>
<gene>
    <name evidence="1" type="ORF">FA95DRAFT_1221128</name>
</gene>
<proteinExistence type="predicted"/>
<dbReference type="EMBL" id="MU276502">
    <property type="protein sequence ID" value="KAI0038435.1"/>
    <property type="molecule type" value="Genomic_DNA"/>
</dbReference>
<name>A0ACB8R3C8_9AGAM</name>
<reference evidence="1" key="1">
    <citation type="submission" date="2021-02" db="EMBL/GenBank/DDBJ databases">
        <authorList>
            <consortium name="DOE Joint Genome Institute"/>
            <person name="Ahrendt S."/>
            <person name="Looney B.P."/>
            <person name="Miyauchi S."/>
            <person name="Morin E."/>
            <person name="Drula E."/>
            <person name="Courty P.E."/>
            <person name="Chicoki N."/>
            <person name="Fauchery L."/>
            <person name="Kohler A."/>
            <person name="Kuo A."/>
            <person name="Labutti K."/>
            <person name="Pangilinan J."/>
            <person name="Lipzen A."/>
            <person name="Riley R."/>
            <person name="Andreopoulos W."/>
            <person name="He G."/>
            <person name="Johnson J."/>
            <person name="Barry K.W."/>
            <person name="Grigoriev I.V."/>
            <person name="Nagy L."/>
            <person name="Hibbett D."/>
            <person name="Henrissat B."/>
            <person name="Matheny P.B."/>
            <person name="Labbe J."/>
            <person name="Martin F."/>
        </authorList>
    </citation>
    <scope>NUCLEOTIDE SEQUENCE</scope>
    <source>
        <strain evidence="1">FP105234-sp</strain>
    </source>
</reference>
<organism evidence="1 2">
    <name type="scientific">Auriscalpium vulgare</name>
    <dbReference type="NCBI Taxonomy" id="40419"/>
    <lineage>
        <taxon>Eukaryota</taxon>
        <taxon>Fungi</taxon>
        <taxon>Dikarya</taxon>
        <taxon>Basidiomycota</taxon>
        <taxon>Agaricomycotina</taxon>
        <taxon>Agaricomycetes</taxon>
        <taxon>Russulales</taxon>
        <taxon>Auriscalpiaceae</taxon>
        <taxon>Auriscalpium</taxon>
    </lineage>
</organism>
<sequence length="189" mass="20601">MLWSPVTMARNSKEKEAARAISLFSGAFRSICSPGSPQPRRVSLIVTGYLWMLASPSPQLGGSETYIDENALQPAQVNTYYWSWGGVRRCGRLPRRTGGPTRPERATRKAREAVSSSISSSSGLQARKVSRGVNAYAIYSPPRASGTEATVISALWLSQIDGRNLRGLSTVVALSALLTRYSHWSKNLV</sequence>
<dbReference type="Proteomes" id="UP000814033">
    <property type="component" value="Unassembled WGS sequence"/>
</dbReference>
<reference evidence="1" key="2">
    <citation type="journal article" date="2022" name="New Phytol.">
        <title>Evolutionary transition to the ectomycorrhizal habit in the genomes of a hyperdiverse lineage of mushroom-forming fungi.</title>
        <authorList>
            <person name="Looney B."/>
            <person name="Miyauchi S."/>
            <person name="Morin E."/>
            <person name="Drula E."/>
            <person name="Courty P.E."/>
            <person name="Kohler A."/>
            <person name="Kuo A."/>
            <person name="LaButti K."/>
            <person name="Pangilinan J."/>
            <person name="Lipzen A."/>
            <person name="Riley R."/>
            <person name="Andreopoulos W."/>
            <person name="He G."/>
            <person name="Johnson J."/>
            <person name="Nolan M."/>
            <person name="Tritt A."/>
            <person name="Barry K.W."/>
            <person name="Grigoriev I.V."/>
            <person name="Nagy L.G."/>
            <person name="Hibbett D."/>
            <person name="Henrissat B."/>
            <person name="Matheny P.B."/>
            <person name="Labbe J."/>
            <person name="Martin F.M."/>
        </authorList>
    </citation>
    <scope>NUCLEOTIDE SEQUENCE</scope>
    <source>
        <strain evidence="1">FP105234-sp</strain>
    </source>
</reference>
<accession>A0ACB8R3C8</accession>
<protein>
    <submittedName>
        <fullName evidence="1">Uncharacterized protein</fullName>
    </submittedName>
</protein>
<keyword evidence="2" id="KW-1185">Reference proteome</keyword>
<evidence type="ECO:0000313" key="1">
    <source>
        <dbReference type="EMBL" id="KAI0038435.1"/>
    </source>
</evidence>